<gene>
    <name evidence="6" type="ORF">UY40_C0005G0026</name>
</gene>
<accession>A0A0G1VHE8</accession>
<dbReference type="GO" id="GO:0005384">
    <property type="term" value="F:manganese ion transmembrane transporter activity"/>
    <property type="evidence" value="ECO:0007669"/>
    <property type="project" value="InterPro"/>
</dbReference>
<evidence type="ECO:0000256" key="3">
    <source>
        <dbReference type="ARBA" id="ARBA00022989"/>
    </source>
</evidence>
<keyword evidence="3 5" id="KW-1133">Transmembrane helix</keyword>
<evidence type="ECO:0000256" key="1">
    <source>
        <dbReference type="ARBA" id="ARBA00004127"/>
    </source>
</evidence>
<protein>
    <recommendedName>
        <fullName evidence="8">VIT family protein</fullName>
    </recommendedName>
</protein>
<feature type="transmembrane region" description="Helical" evidence="5">
    <location>
        <begin position="110"/>
        <end position="128"/>
    </location>
</feature>
<proteinExistence type="predicted"/>
<evidence type="ECO:0000313" key="7">
    <source>
        <dbReference type="Proteomes" id="UP000034119"/>
    </source>
</evidence>
<dbReference type="GO" id="GO:0030026">
    <property type="term" value="P:intracellular manganese ion homeostasis"/>
    <property type="evidence" value="ECO:0007669"/>
    <property type="project" value="InterPro"/>
</dbReference>
<dbReference type="STRING" id="1618342.UY40_C0005G0026"/>
<dbReference type="Proteomes" id="UP000034119">
    <property type="component" value="Unassembled WGS sequence"/>
</dbReference>
<feature type="transmembrane region" description="Helical" evidence="5">
    <location>
        <begin position="84"/>
        <end position="104"/>
    </location>
</feature>
<evidence type="ECO:0000256" key="5">
    <source>
        <dbReference type="SAM" id="Phobius"/>
    </source>
</evidence>
<sequence>MEKITSIDQIEDGRGRELDLRDIILGGQDGMVNVLGVTAGVAAASGDSRLTIAAGLAATFAESFSMAAVAYTSAVFGHRAVLDALIVGVSAILGSFIPLLPFIFLPISTALWVAVSVSAVALFFLGIYKARVLKLGLLRVGLEVTIIGMIAALVGYLVGLLFKAPAV</sequence>
<organism evidence="6 7">
    <name type="scientific">candidate division CPR1 bacterium GW2011_GWC1_49_13</name>
    <dbReference type="NCBI Taxonomy" id="1618342"/>
    <lineage>
        <taxon>Bacteria</taxon>
        <taxon>candidate division CPR1</taxon>
    </lineage>
</organism>
<name>A0A0G1VHE8_9BACT</name>
<feature type="transmembrane region" description="Helical" evidence="5">
    <location>
        <begin position="140"/>
        <end position="162"/>
    </location>
</feature>
<comment type="subcellular location">
    <subcellularLocation>
        <location evidence="1">Endomembrane system</location>
        <topology evidence="1">Multi-pass membrane protein</topology>
    </subcellularLocation>
</comment>
<evidence type="ECO:0000256" key="4">
    <source>
        <dbReference type="ARBA" id="ARBA00023136"/>
    </source>
</evidence>
<dbReference type="InterPro" id="IPR008217">
    <property type="entry name" value="Ccc1_fam"/>
</dbReference>
<feature type="transmembrane region" description="Helical" evidence="5">
    <location>
        <begin position="50"/>
        <end position="72"/>
    </location>
</feature>
<keyword evidence="2 5" id="KW-0812">Transmembrane</keyword>
<dbReference type="AlphaFoldDB" id="A0A0G1VHE8"/>
<dbReference type="PANTHER" id="PTHR31851">
    <property type="entry name" value="FE(2+)/MN(2+) TRANSPORTER PCL1"/>
    <property type="match status" value="1"/>
</dbReference>
<dbReference type="GO" id="GO:0012505">
    <property type="term" value="C:endomembrane system"/>
    <property type="evidence" value="ECO:0007669"/>
    <property type="project" value="UniProtKB-SubCell"/>
</dbReference>
<comment type="caution">
    <text evidence="6">The sequence shown here is derived from an EMBL/GenBank/DDBJ whole genome shotgun (WGS) entry which is preliminary data.</text>
</comment>
<dbReference type="EMBL" id="LCPW01000005">
    <property type="protein sequence ID" value="KKW05968.1"/>
    <property type="molecule type" value="Genomic_DNA"/>
</dbReference>
<dbReference type="CDD" id="cd01059">
    <property type="entry name" value="CCC1_like"/>
    <property type="match status" value="1"/>
</dbReference>
<dbReference type="Pfam" id="PF01988">
    <property type="entry name" value="VIT1"/>
    <property type="match status" value="2"/>
</dbReference>
<evidence type="ECO:0008006" key="8">
    <source>
        <dbReference type="Google" id="ProtNLM"/>
    </source>
</evidence>
<evidence type="ECO:0000313" key="6">
    <source>
        <dbReference type="EMBL" id="KKW05968.1"/>
    </source>
</evidence>
<reference evidence="6 7" key="1">
    <citation type="journal article" date="2015" name="Nature">
        <title>rRNA introns, odd ribosomes, and small enigmatic genomes across a large radiation of phyla.</title>
        <authorList>
            <person name="Brown C.T."/>
            <person name="Hug L.A."/>
            <person name="Thomas B.C."/>
            <person name="Sharon I."/>
            <person name="Castelle C.J."/>
            <person name="Singh A."/>
            <person name="Wilkins M.J."/>
            <person name="Williams K.H."/>
            <person name="Banfield J.F."/>
        </authorList>
    </citation>
    <scope>NUCLEOTIDE SEQUENCE [LARGE SCALE GENOMIC DNA]</scope>
</reference>
<keyword evidence="4 5" id="KW-0472">Membrane</keyword>
<evidence type="ECO:0000256" key="2">
    <source>
        <dbReference type="ARBA" id="ARBA00022692"/>
    </source>
</evidence>